<gene>
    <name evidence="2" type="ORF">M404DRAFT_544981</name>
</gene>
<dbReference type="PANTHER" id="PTHR10622:SF10">
    <property type="entry name" value="HET DOMAIN-CONTAINING PROTEIN"/>
    <property type="match status" value="1"/>
</dbReference>
<name>A0A0C3P9U9_PISTI</name>
<dbReference type="HOGENOM" id="CLU_000288_138_12_1"/>
<evidence type="ECO:0000313" key="3">
    <source>
        <dbReference type="Proteomes" id="UP000054217"/>
    </source>
</evidence>
<keyword evidence="3" id="KW-1185">Reference proteome</keyword>
<organism evidence="2 3">
    <name type="scientific">Pisolithus tinctorius Marx 270</name>
    <dbReference type="NCBI Taxonomy" id="870435"/>
    <lineage>
        <taxon>Eukaryota</taxon>
        <taxon>Fungi</taxon>
        <taxon>Dikarya</taxon>
        <taxon>Basidiomycota</taxon>
        <taxon>Agaricomycotina</taxon>
        <taxon>Agaricomycetes</taxon>
        <taxon>Agaricomycetidae</taxon>
        <taxon>Boletales</taxon>
        <taxon>Sclerodermatineae</taxon>
        <taxon>Pisolithaceae</taxon>
        <taxon>Pisolithus</taxon>
    </lineage>
</organism>
<sequence length="829" mass="94704">MWLLNAKAVLERDRAIEGDVTSTTTKVLEECDDTKTLYAILSHRWQEEVDHNEMMNLMEMKEAKTKEVRQRNGYKKILRACKQVVEDDFEWLWVDTCCIDKRSSSELSEAINSMYRWYENSTKCYAHLYDVDGPTFPAQQNLERFGKYNGWPEWFSRGWTLQELIAPKDVQFFNNEWAPIGNKRDLAETLVKITRISKNILISGQDPSVCSVAQIMSWAADRKTTRVEDRAYSLLGLFGVYMPMVYGEGKRAFQRLQLEIIRSSNDHSILAWDPKGRIRRSGSILADDPSYFRDCDGIRSLQPDQFFQRLKSHSRDHSPGIIGPVVPANLMKFILPTVRGHAPIKELSTCSIASGGLQISLPIAPYPGSSSLFRVTLGCAASLVDSLMTIDLMSDSTRYYRFFGATGEPMTSPHIKQLFLSYYQDESRRNLILDDRTVSYGFRRCGTFPRSIVSNSVKLSLTNDLIVVIYANDKAGVRFAVGFGYYLRSAWTHVIYDESRQCHRDLGTSWEDYAKEAYDSMWNKQRDLARNMPEHDITTRASSDTASFIKHAHLPRSIWAARVMWGVWYRGNCTVTVDIVLCSGCCRGPLTCETSSTDWSGVETPGPMQEAGPSSPRYGLYMDGVKMQLLYFDGIQIRLGDYGHFNPNFQRNGNIFDDLAEDPAHHSVTRKVSSETMGGDYVTVWASGGNYSKFDLHRPDGLSLSNNDQLVLLLKTLSPRLVDKCLVTSVVAHTSLGYFSKPQVWCRDAIDAKRRELLKEIRERFYTLLNWVLIFLCFLFRIPSFFFSPDPPHQEVTTNLRTVRRQHKRRSSASRICLGFSILKVILAK</sequence>
<proteinExistence type="predicted"/>
<dbReference type="STRING" id="870435.A0A0C3P9U9"/>
<dbReference type="InterPro" id="IPR010730">
    <property type="entry name" value="HET"/>
</dbReference>
<dbReference type="Pfam" id="PF06985">
    <property type="entry name" value="HET"/>
    <property type="match status" value="1"/>
</dbReference>
<evidence type="ECO:0000313" key="2">
    <source>
        <dbReference type="EMBL" id="KIO04651.1"/>
    </source>
</evidence>
<dbReference type="InParanoid" id="A0A0C3P9U9"/>
<reference evidence="3" key="2">
    <citation type="submission" date="2015-01" db="EMBL/GenBank/DDBJ databases">
        <title>Evolutionary Origins and Diversification of the Mycorrhizal Mutualists.</title>
        <authorList>
            <consortium name="DOE Joint Genome Institute"/>
            <consortium name="Mycorrhizal Genomics Consortium"/>
            <person name="Kohler A."/>
            <person name="Kuo A."/>
            <person name="Nagy L.G."/>
            <person name="Floudas D."/>
            <person name="Copeland A."/>
            <person name="Barry K.W."/>
            <person name="Cichocki N."/>
            <person name="Veneault-Fourrey C."/>
            <person name="LaButti K."/>
            <person name="Lindquist E.A."/>
            <person name="Lipzen A."/>
            <person name="Lundell T."/>
            <person name="Morin E."/>
            <person name="Murat C."/>
            <person name="Riley R."/>
            <person name="Ohm R."/>
            <person name="Sun H."/>
            <person name="Tunlid A."/>
            <person name="Henrissat B."/>
            <person name="Grigoriev I.V."/>
            <person name="Hibbett D.S."/>
            <person name="Martin F."/>
        </authorList>
    </citation>
    <scope>NUCLEOTIDE SEQUENCE [LARGE SCALE GENOMIC DNA]</scope>
    <source>
        <strain evidence="3">Marx 270</strain>
    </source>
</reference>
<accession>A0A0C3P9U9</accession>
<dbReference type="EMBL" id="KN831970">
    <property type="protein sequence ID" value="KIO04651.1"/>
    <property type="molecule type" value="Genomic_DNA"/>
</dbReference>
<feature type="domain" description="Heterokaryon incompatibility" evidence="1">
    <location>
        <begin position="38"/>
        <end position="133"/>
    </location>
</feature>
<dbReference type="PANTHER" id="PTHR10622">
    <property type="entry name" value="HET DOMAIN-CONTAINING PROTEIN"/>
    <property type="match status" value="1"/>
</dbReference>
<protein>
    <recommendedName>
        <fullName evidence="1">Heterokaryon incompatibility domain-containing protein</fullName>
    </recommendedName>
</protein>
<reference evidence="2 3" key="1">
    <citation type="submission" date="2014-04" db="EMBL/GenBank/DDBJ databases">
        <authorList>
            <consortium name="DOE Joint Genome Institute"/>
            <person name="Kuo A."/>
            <person name="Kohler A."/>
            <person name="Costa M.D."/>
            <person name="Nagy L.G."/>
            <person name="Floudas D."/>
            <person name="Copeland A."/>
            <person name="Barry K.W."/>
            <person name="Cichocki N."/>
            <person name="Veneault-Fourrey C."/>
            <person name="LaButti K."/>
            <person name="Lindquist E.A."/>
            <person name="Lipzen A."/>
            <person name="Lundell T."/>
            <person name="Morin E."/>
            <person name="Murat C."/>
            <person name="Sun H."/>
            <person name="Tunlid A."/>
            <person name="Henrissat B."/>
            <person name="Grigoriev I.V."/>
            <person name="Hibbett D.S."/>
            <person name="Martin F."/>
            <person name="Nordberg H.P."/>
            <person name="Cantor M.N."/>
            <person name="Hua S.X."/>
        </authorList>
    </citation>
    <scope>NUCLEOTIDE SEQUENCE [LARGE SCALE GENOMIC DNA]</scope>
    <source>
        <strain evidence="2 3">Marx 270</strain>
    </source>
</reference>
<dbReference type="Proteomes" id="UP000054217">
    <property type="component" value="Unassembled WGS sequence"/>
</dbReference>
<evidence type="ECO:0000259" key="1">
    <source>
        <dbReference type="Pfam" id="PF06985"/>
    </source>
</evidence>
<dbReference type="AlphaFoldDB" id="A0A0C3P9U9"/>
<dbReference type="OrthoDB" id="2674951at2759"/>